<evidence type="ECO:0000256" key="5">
    <source>
        <dbReference type="ARBA" id="ARBA00023277"/>
    </source>
</evidence>
<dbReference type="RefSeq" id="WP_107975990.1">
    <property type="nucleotide sequence ID" value="NZ_BMEZ01000012.1"/>
</dbReference>
<dbReference type="GO" id="GO:0046872">
    <property type="term" value="F:metal ion binding"/>
    <property type="evidence" value="ECO:0007669"/>
    <property type="project" value="UniProtKB-KW"/>
</dbReference>
<comment type="cofactor">
    <cofactor evidence="1">
        <name>Mg(2+)</name>
        <dbReference type="ChEBI" id="CHEBI:18420"/>
    </cofactor>
</comment>
<dbReference type="Gene3D" id="1.10.150.240">
    <property type="entry name" value="Putative phosphatase, domain 2"/>
    <property type="match status" value="1"/>
</dbReference>
<dbReference type="GO" id="GO:0016787">
    <property type="term" value="F:hydrolase activity"/>
    <property type="evidence" value="ECO:0007669"/>
    <property type="project" value="UniProtKB-KW"/>
</dbReference>
<gene>
    <name evidence="6" type="ORF">C8N44_11076</name>
</gene>
<comment type="similarity">
    <text evidence="2">Belongs to the HAD-like hydrolase superfamily. CbbY/CbbZ/Gph/YieH family.</text>
</comment>
<evidence type="ECO:0000256" key="4">
    <source>
        <dbReference type="ARBA" id="ARBA00022842"/>
    </source>
</evidence>
<dbReference type="SFLD" id="SFLDG01135">
    <property type="entry name" value="C1.5.6:_HAD__Beta-PGM__Phospha"/>
    <property type="match status" value="1"/>
</dbReference>
<dbReference type="AlphaFoldDB" id="A0A2T6AW86"/>
<dbReference type="Pfam" id="PF13419">
    <property type="entry name" value="HAD_2"/>
    <property type="match status" value="1"/>
</dbReference>
<dbReference type="InterPro" id="IPR023198">
    <property type="entry name" value="PGP-like_dom2"/>
</dbReference>
<dbReference type="SFLD" id="SFLDG01129">
    <property type="entry name" value="C1.5:_HAD__Beta-PGM__Phosphata"/>
    <property type="match status" value="1"/>
</dbReference>
<sequence length="220" mass="23988">MTRALLFDLDGTLLKSDPLHMQVFSDMFAERGMTLTEEDYARRIHGRHNSESFPELFPGEDPVALADEKEARFRDMLSGGFPPMPGATALLDRAAREGWGLAVVTNAPRLNALHMLRAIGLEQRFGALVIGDECARAKPDPMPYQQAMQALGVTPNHAVAFEDSGSGLRAARSSGAFTVGVRSAEDDFALRNKGAQITIEDFEDPALESILERLTGEAQT</sequence>
<dbReference type="PRINTS" id="PR00413">
    <property type="entry name" value="HADHALOGNASE"/>
</dbReference>
<dbReference type="Gene3D" id="3.40.50.1000">
    <property type="entry name" value="HAD superfamily/HAD-like"/>
    <property type="match status" value="1"/>
</dbReference>
<protein>
    <submittedName>
        <fullName evidence="6">HAD superfamily hydrolase (TIGR01509 family)</fullName>
    </submittedName>
</protein>
<accession>A0A2T6AW86</accession>
<dbReference type="InterPro" id="IPR006439">
    <property type="entry name" value="HAD-SF_hydro_IA"/>
</dbReference>
<keyword evidence="3" id="KW-0479">Metal-binding</keyword>
<evidence type="ECO:0000256" key="1">
    <source>
        <dbReference type="ARBA" id="ARBA00001946"/>
    </source>
</evidence>
<dbReference type="CDD" id="cd07505">
    <property type="entry name" value="HAD_BPGM-like"/>
    <property type="match status" value="1"/>
</dbReference>
<dbReference type="Proteomes" id="UP000244069">
    <property type="component" value="Unassembled WGS sequence"/>
</dbReference>
<comment type="caution">
    <text evidence="6">The sequence shown here is derived from an EMBL/GenBank/DDBJ whole genome shotgun (WGS) entry which is preliminary data.</text>
</comment>
<evidence type="ECO:0000256" key="3">
    <source>
        <dbReference type="ARBA" id="ARBA00022723"/>
    </source>
</evidence>
<dbReference type="SFLD" id="SFLDS00003">
    <property type="entry name" value="Haloacid_Dehalogenase"/>
    <property type="match status" value="1"/>
</dbReference>
<dbReference type="EMBL" id="QBKN01000010">
    <property type="protein sequence ID" value="PTX48077.1"/>
    <property type="molecule type" value="Genomic_DNA"/>
</dbReference>
<evidence type="ECO:0000313" key="6">
    <source>
        <dbReference type="EMBL" id="PTX48077.1"/>
    </source>
</evidence>
<dbReference type="InterPro" id="IPR036412">
    <property type="entry name" value="HAD-like_sf"/>
</dbReference>
<reference evidence="6 7" key="1">
    <citation type="submission" date="2018-04" db="EMBL/GenBank/DDBJ databases">
        <title>Genomic Encyclopedia of Archaeal and Bacterial Type Strains, Phase II (KMG-II): from individual species to whole genera.</title>
        <authorList>
            <person name="Goeker M."/>
        </authorList>
    </citation>
    <scope>NUCLEOTIDE SEQUENCE [LARGE SCALE GENOMIC DNA]</scope>
    <source>
        <strain evidence="6 7">DSM 29329</strain>
    </source>
</reference>
<dbReference type="InterPro" id="IPR023214">
    <property type="entry name" value="HAD_sf"/>
</dbReference>
<evidence type="ECO:0000256" key="2">
    <source>
        <dbReference type="ARBA" id="ARBA00006171"/>
    </source>
</evidence>
<dbReference type="InterPro" id="IPR041492">
    <property type="entry name" value="HAD_2"/>
</dbReference>
<dbReference type="NCBIfam" id="TIGR01509">
    <property type="entry name" value="HAD-SF-IA-v3"/>
    <property type="match status" value="1"/>
</dbReference>
<dbReference type="InterPro" id="IPR051600">
    <property type="entry name" value="Beta-PGM-like"/>
</dbReference>
<organism evidence="6 7">
    <name type="scientific">Allosediminivita pacifica</name>
    <dbReference type="NCBI Taxonomy" id="1267769"/>
    <lineage>
        <taxon>Bacteria</taxon>
        <taxon>Pseudomonadati</taxon>
        <taxon>Pseudomonadota</taxon>
        <taxon>Alphaproteobacteria</taxon>
        <taxon>Rhodobacterales</taxon>
        <taxon>Paracoccaceae</taxon>
        <taxon>Allosediminivita</taxon>
    </lineage>
</organism>
<proteinExistence type="inferred from homology"/>
<name>A0A2T6AW86_9RHOB</name>
<dbReference type="PANTHER" id="PTHR46193:SF18">
    <property type="entry name" value="HEXITOL PHOSPHATASE B"/>
    <property type="match status" value="1"/>
</dbReference>
<dbReference type="PANTHER" id="PTHR46193">
    <property type="entry name" value="6-PHOSPHOGLUCONATE PHOSPHATASE"/>
    <property type="match status" value="1"/>
</dbReference>
<dbReference type="SUPFAM" id="SSF56784">
    <property type="entry name" value="HAD-like"/>
    <property type="match status" value="1"/>
</dbReference>
<keyword evidence="5" id="KW-0119">Carbohydrate metabolism</keyword>
<evidence type="ECO:0000313" key="7">
    <source>
        <dbReference type="Proteomes" id="UP000244069"/>
    </source>
</evidence>
<keyword evidence="6" id="KW-0378">Hydrolase</keyword>
<keyword evidence="7" id="KW-1185">Reference proteome</keyword>
<dbReference type="OrthoDB" id="9782449at2"/>
<keyword evidence="4" id="KW-0460">Magnesium</keyword>